<evidence type="ECO:0000256" key="9">
    <source>
        <dbReference type="ARBA" id="ARBA00023136"/>
    </source>
</evidence>
<name>A0A6J8ANB4_MYTCO</name>
<evidence type="ECO:0000256" key="12">
    <source>
        <dbReference type="SAM" id="MobiDB-lite"/>
    </source>
</evidence>
<dbReference type="EMBL" id="CACVKT020001747">
    <property type="protein sequence ID" value="CAC5371127.1"/>
    <property type="molecule type" value="Genomic_DNA"/>
</dbReference>
<feature type="region of interest" description="Disordered" evidence="12">
    <location>
        <begin position="826"/>
        <end position="867"/>
    </location>
</feature>
<keyword evidence="3 13" id="KW-0812">Transmembrane</keyword>
<evidence type="ECO:0000256" key="3">
    <source>
        <dbReference type="ARBA" id="ARBA00022692"/>
    </source>
</evidence>
<feature type="compositionally biased region" description="Basic and acidic residues" evidence="12">
    <location>
        <begin position="826"/>
        <end position="841"/>
    </location>
</feature>
<keyword evidence="4 14" id="KW-0732">Signal</keyword>
<evidence type="ECO:0000256" key="2">
    <source>
        <dbReference type="ARBA" id="ARBA00022475"/>
    </source>
</evidence>
<evidence type="ECO:0000256" key="6">
    <source>
        <dbReference type="ARBA" id="ARBA00022837"/>
    </source>
</evidence>
<dbReference type="GO" id="GO:0005509">
    <property type="term" value="F:calcium ion binding"/>
    <property type="evidence" value="ECO:0007669"/>
    <property type="project" value="UniProtKB-UniRule"/>
</dbReference>
<dbReference type="InterPro" id="IPR013164">
    <property type="entry name" value="Cadherin_N"/>
</dbReference>
<proteinExistence type="predicted"/>
<feature type="transmembrane region" description="Helical" evidence="13">
    <location>
        <begin position="788"/>
        <end position="813"/>
    </location>
</feature>
<keyword evidence="5" id="KW-0677">Repeat</keyword>
<evidence type="ECO:0000256" key="1">
    <source>
        <dbReference type="ARBA" id="ARBA00004251"/>
    </source>
</evidence>
<reference evidence="16 17" key="1">
    <citation type="submission" date="2020-06" db="EMBL/GenBank/DDBJ databases">
        <authorList>
            <person name="Li R."/>
            <person name="Bekaert M."/>
        </authorList>
    </citation>
    <scope>NUCLEOTIDE SEQUENCE [LARGE SCALE GENOMIC DNA]</scope>
    <source>
        <strain evidence="17">wild</strain>
    </source>
</reference>
<evidence type="ECO:0000256" key="10">
    <source>
        <dbReference type="ARBA" id="ARBA00023180"/>
    </source>
</evidence>
<dbReference type="SUPFAM" id="SSF49313">
    <property type="entry name" value="Cadherin-like"/>
    <property type="match status" value="7"/>
</dbReference>
<evidence type="ECO:0000256" key="14">
    <source>
        <dbReference type="SAM" id="SignalP"/>
    </source>
</evidence>
<keyword evidence="7" id="KW-0130">Cell adhesion</keyword>
<gene>
    <name evidence="16" type="ORF">MCOR_9698</name>
</gene>
<dbReference type="AlphaFoldDB" id="A0A6J8ANB4"/>
<feature type="domain" description="Cadherin" evidence="15">
    <location>
        <begin position="464"/>
        <end position="567"/>
    </location>
</feature>
<dbReference type="FunFam" id="2.60.40.60:FF:000007">
    <property type="entry name" value="Protocadherin alpha 2"/>
    <property type="match status" value="1"/>
</dbReference>
<evidence type="ECO:0000256" key="13">
    <source>
        <dbReference type="SAM" id="Phobius"/>
    </source>
</evidence>
<feature type="compositionally biased region" description="Polar residues" evidence="12">
    <location>
        <begin position="942"/>
        <end position="955"/>
    </location>
</feature>
<organism evidence="16 17">
    <name type="scientific">Mytilus coruscus</name>
    <name type="common">Sea mussel</name>
    <dbReference type="NCBI Taxonomy" id="42192"/>
    <lineage>
        <taxon>Eukaryota</taxon>
        <taxon>Metazoa</taxon>
        <taxon>Spiralia</taxon>
        <taxon>Lophotrochozoa</taxon>
        <taxon>Mollusca</taxon>
        <taxon>Bivalvia</taxon>
        <taxon>Autobranchia</taxon>
        <taxon>Pteriomorphia</taxon>
        <taxon>Mytilida</taxon>
        <taxon>Mytiloidea</taxon>
        <taxon>Mytilidae</taxon>
        <taxon>Mytilinae</taxon>
        <taxon>Mytilus</taxon>
    </lineage>
</organism>
<feature type="domain" description="Cadherin" evidence="15">
    <location>
        <begin position="248"/>
        <end position="355"/>
    </location>
</feature>
<feature type="domain" description="Cadherin" evidence="15">
    <location>
        <begin position="568"/>
        <end position="670"/>
    </location>
</feature>
<evidence type="ECO:0000256" key="5">
    <source>
        <dbReference type="ARBA" id="ARBA00022737"/>
    </source>
</evidence>
<comment type="subcellular location">
    <subcellularLocation>
        <location evidence="1">Cell membrane</location>
        <topology evidence="1">Single-pass type I membrane protein</topology>
    </subcellularLocation>
</comment>
<dbReference type="PROSITE" id="PS00232">
    <property type="entry name" value="CADHERIN_1"/>
    <property type="match status" value="3"/>
</dbReference>
<dbReference type="GO" id="GO:0007156">
    <property type="term" value="P:homophilic cell adhesion via plasma membrane adhesion molecules"/>
    <property type="evidence" value="ECO:0007669"/>
    <property type="project" value="InterPro"/>
</dbReference>
<evidence type="ECO:0000313" key="17">
    <source>
        <dbReference type="Proteomes" id="UP000507470"/>
    </source>
</evidence>
<sequence>MASVSVSFCLLVTFFICVQCQDLSYNLLEEQNKDTFIGDVKTDANLSIPTNDASDVTFSFIKTDNKYEDLFHINERQSSLYTAQKLDRETICPYQAVCILGLEVIAKGTKVSFYQKIKVSVHLIDVNDHSPTFSVSGISRDISEGALVGTSIHISDQGAEDKDYGILGVQTYRIEDDTGTSPFKVNFTKNIDGTTNVKLILIKSLNREDKSVYSLRIIAEDGGIPKKFGSIQVTITVTDINDNSPIFSQTMYNVTINEDHQVNSSFLNISASDPDVGVNGEVFYELSPRQEKKNLELFDIDQNTGNLKVVASLIYESKEYYTIVVEAIDRGEQARKTQVNVYLHVNDVHNNPPQININLLSNADFAEISEDANLDTAVAHITVFDPDNGLNGIVECSSSSDEFKLQRFDVHEYKVVIKSRLNRETQPEHQVLVSCHDKGLQAMTSTAEFIVKVLDENDNKPKFTEETYKVSIQENNNRGTALLKVSANDFDSGKNAELTYSMSSVARYEFHIDSLTGQITVLSILDRESTQKLTFTVFATDAGSPNLTGSATVIVTVSDDNDQVPQFVEAHPVFSVPENYAAYTSIGIIQATDGDEGENKRLTFKLVPNYSVPFIVQPNGTIQTTEPLDRENISTFHFQIIAQDHGKVPKSNITDITVNVLDTNDNKPLFKFPNGKNNTVTISYQTQQHTVIATVATTDADDDTNARVTYFFKEKTYSGMFQINSLSGRITIVRQLSMHEAGRYTITITAQDAGTPPMIAEQVINIVITTQELGGLTANDDTEDGRQYFLIVIAISCVTVVIAVVIILTICLIKRADRLRQKYLDSHKDNTDGDKDLDSKKKVSFSNNMNNFDQIPNGSVDSDDNGRLYPELTRNSLPIESSLSLYSAIDLNSKQLVDRNKNQLSSLQLQQQLLETQHKNRKPLHILSQANLKKVDGDDNSDLSAEVTTSDSGRGTSEHEDLNTSTVLSYSTDFEQLKQNQNRNFSSFYQSSPRGREQAICTTTNCSNFYQQPNFKNLTMSSDNFFNYESSAKGIYPKGISRNTSMTSGHDDSTTTSGSYIIDDEDEYVDMVRPRGNEGPASDTFELIVLKPKTITLDVIKGN</sequence>
<protein>
    <submittedName>
        <fullName evidence="16">PCDHD1</fullName>
    </submittedName>
</protein>
<dbReference type="FunFam" id="2.60.40.60:FF:000002">
    <property type="entry name" value="Protocadherin alpha 2"/>
    <property type="match status" value="1"/>
</dbReference>
<dbReference type="FunFam" id="2.60.40.60:FF:000021">
    <property type="entry name" value="FAT atypical cadherin 1"/>
    <property type="match status" value="1"/>
</dbReference>
<accession>A0A6J8ANB4</accession>
<dbReference type="Gene3D" id="2.60.40.60">
    <property type="entry name" value="Cadherins"/>
    <property type="match status" value="7"/>
</dbReference>
<feature type="domain" description="Cadherin" evidence="15">
    <location>
        <begin position="360"/>
        <end position="463"/>
    </location>
</feature>
<dbReference type="CDD" id="cd11304">
    <property type="entry name" value="Cadherin_repeat"/>
    <property type="match status" value="7"/>
</dbReference>
<keyword evidence="10" id="KW-0325">Glycoprotein</keyword>
<dbReference type="SMART" id="SM00112">
    <property type="entry name" value="CA"/>
    <property type="match status" value="7"/>
</dbReference>
<dbReference type="PANTHER" id="PTHR24028">
    <property type="entry name" value="CADHERIN-87A"/>
    <property type="match status" value="1"/>
</dbReference>
<keyword evidence="17" id="KW-1185">Reference proteome</keyword>
<dbReference type="Pfam" id="PF00028">
    <property type="entry name" value="Cadherin"/>
    <property type="match status" value="6"/>
</dbReference>
<evidence type="ECO:0000256" key="7">
    <source>
        <dbReference type="ARBA" id="ARBA00022889"/>
    </source>
</evidence>
<keyword evidence="8 13" id="KW-1133">Transmembrane helix</keyword>
<feature type="signal peptide" evidence="14">
    <location>
        <begin position="1"/>
        <end position="20"/>
    </location>
</feature>
<dbReference type="InterPro" id="IPR020894">
    <property type="entry name" value="Cadherin_CS"/>
</dbReference>
<evidence type="ECO:0000259" key="15">
    <source>
        <dbReference type="PROSITE" id="PS50268"/>
    </source>
</evidence>
<dbReference type="PRINTS" id="PR00205">
    <property type="entry name" value="CADHERIN"/>
</dbReference>
<dbReference type="InterPro" id="IPR015919">
    <property type="entry name" value="Cadherin-like_sf"/>
</dbReference>
<dbReference type="Pfam" id="PF08266">
    <property type="entry name" value="Cadherin_2"/>
    <property type="match status" value="1"/>
</dbReference>
<feature type="region of interest" description="Disordered" evidence="12">
    <location>
        <begin position="928"/>
        <end position="963"/>
    </location>
</feature>
<dbReference type="FunFam" id="2.60.40.60:FF:000020">
    <property type="entry name" value="Dachsous cadherin-related 1b"/>
    <property type="match status" value="2"/>
</dbReference>
<keyword evidence="9 13" id="KW-0472">Membrane</keyword>
<feature type="domain" description="Cadherin" evidence="15">
    <location>
        <begin position="142"/>
        <end position="247"/>
    </location>
</feature>
<keyword evidence="6 11" id="KW-0106">Calcium</keyword>
<keyword evidence="2" id="KW-1003">Cell membrane</keyword>
<dbReference type="PANTHER" id="PTHR24028:SF146">
    <property type="entry name" value="CADHERIN 96CB, ISOFORM D-RELATED"/>
    <property type="match status" value="1"/>
</dbReference>
<dbReference type="GO" id="GO:0005886">
    <property type="term" value="C:plasma membrane"/>
    <property type="evidence" value="ECO:0007669"/>
    <property type="project" value="UniProtKB-SubCell"/>
</dbReference>
<dbReference type="Proteomes" id="UP000507470">
    <property type="component" value="Unassembled WGS sequence"/>
</dbReference>
<evidence type="ECO:0000256" key="8">
    <source>
        <dbReference type="ARBA" id="ARBA00022989"/>
    </source>
</evidence>
<dbReference type="InterPro" id="IPR002126">
    <property type="entry name" value="Cadherin-like_dom"/>
</dbReference>
<evidence type="ECO:0000256" key="11">
    <source>
        <dbReference type="PROSITE-ProRule" id="PRU00043"/>
    </source>
</evidence>
<feature type="compositionally biased region" description="Polar residues" evidence="12">
    <location>
        <begin position="844"/>
        <end position="860"/>
    </location>
</feature>
<dbReference type="OrthoDB" id="6252479at2759"/>
<feature type="chain" id="PRO_5026856588" evidence="14">
    <location>
        <begin position="21"/>
        <end position="1103"/>
    </location>
</feature>
<feature type="domain" description="Cadherin" evidence="15">
    <location>
        <begin position="674"/>
        <end position="768"/>
    </location>
</feature>
<dbReference type="InterPro" id="IPR050174">
    <property type="entry name" value="Protocadherin/Cadherin-CA"/>
</dbReference>
<feature type="domain" description="Cadherin" evidence="15">
    <location>
        <begin position="42"/>
        <end position="133"/>
    </location>
</feature>
<evidence type="ECO:0000313" key="16">
    <source>
        <dbReference type="EMBL" id="CAC5371127.1"/>
    </source>
</evidence>
<evidence type="ECO:0000256" key="4">
    <source>
        <dbReference type="ARBA" id="ARBA00022729"/>
    </source>
</evidence>
<dbReference type="PROSITE" id="PS50268">
    <property type="entry name" value="CADHERIN_2"/>
    <property type="match status" value="7"/>
</dbReference>